<dbReference type="GO" id="GO:0004519">
    <property type="term" value="F:endonuclease activity"/>
    <property type="evidence" value="ECO:0007669"/>
    <property type="project" value="UniProtKB-KW"/>
</dbReference>
<protein>
    <submittedName>
        <fullName evidence="3">HNH endonuclease</fullName>
    </submittedName>
</protein>
<feature type="domain" description="HNH nuclease" evidence="2">
    <location>
        <begin position="118"/>
        <end position="177"/>
    </location>
</feature>
<gene>
    <name evidence="3" type="ORF">FPZ49_10975</name>
</gene>
<dbReference type="Pfam" id="PF01844">
    <property type="entry name" value="HNH"/>
    <property type="match status" value="1"/>
</dbReference>
<feature type="region of interest" description="Disordered" evidence="1">
    <location>
        <begin position="58"/>
        <end position="106"/>
    </location>
</feature>
<feature type="compositionally biased region" description="Basic residues" evidence="1">
    <location>
        <begin position="97"/>
        <end position="106"/>
    </location>
</feature>
<dbReference type="SMART" id="SM00507">
    <property type="entry name" value="HNHc"/>
    <property type="match status" value="1"/>
</dbReference>
<dbReference type="GO" id="GO:0003676">
    <property type="term" value="F:nucleic acid binding"/>
    <property type="evidence" value="ECO:0007669"/>
    <property type="project" value="InterPro"/>
</dbReference>
<keyword evidence="4" id="KW-1185">Reference proteome</keyword>
<feature type="compositionally biased region" description="Polar residues" evidence="1">
    <location>
        <begin position="65"/>
        <end position="75"/>
    </location>
</feature>
<dbReference type="RefSeq" id="WP_144846438.1">
    <property type="nucleotide sequence ID" value="NZ_VNJI01000011.1"/>
</dbReference>
<sequence length="216" mass="26242">MEYKLCNTCLQWFPCNSEYYYKNKQNKMDGYNAYCKECTIKKSKLWQKENPEQYKKLKEKHNANRPENQVVSTRLSSKRRLKDGRHKEWQQSERGKLAHKKSRERRKAKKHIISKEEWTKCKLYFDDSCAYCGLHISEHFIKYAGEFKWTDLHKEHVDDNGANDLSNCIPSCKNCNSQKWEFDLDEWYNEHNPFFTYERLLKINKWLNGDCYIHID</sequence>
<dbReference type="OrthoDB" id="2666697at2"/>
<keyword evidence="3" id="KW-0255">Endonuclease</keyword>
<dbReference type="Proteomes" id="UP000317036">
    <property type="component" value="Unassembled WGS sequence"/>
</dbReference>
<keyword evidence="3" id="KW-0540">Nuclease</keyword>
<dbReference type="InterPro" id="IPR002711">
    <property type="entry name" value="HNH"/>
</dbReference>
<dbReference type="AlphaFoldDB" id="A0A559KCM9"/>
<accession>A0A559KCM9</accession>
<organism evidence="3 4">
    <name type="scientific">Paenibacillus cremeus</name>
    <dbReference type="NCBI Taxonomy" id="2163881"/>
    <lineage>
        <taxon>Bacteria</taxon>
        <taxon>Bacillati</taxon>
        <taxon>Bacillota</taxon>
        <taxon>Bacilli</taxon>
        <taxon>Bacillales</taxon>
        <taxon>Paenibacillaceae</taxon>
        <taxon>Paenibacillus</taxon>
    </lineage>
</organism>
<reference evidence="3 4" key="1">
    <citation type="submission" date="2019-07" db="EMBL/GenBank/DDBJ databases">
        <authorList>
            <person name="Kim J."/>
        </authorList>
    </citation>
    <scope>NUCLEOTIDE SEQUENCE [LARGE SCALE GENOMIC DNA]</scope>
    <source>
        <strain evidence="3 4">JC52</strain>
    </source>
</reference>
<dbReference type="InterPro" id="IPR003615">
    <property type="entry name" value="HNH_nuc"/>
</dbReference>
<dbReference type="CDD" id="cd00085">
    <property type="entry name" value="HNHc"/>
    <property type="match status" value="1"/>
</dbReference>
<evidence type="ECO:0000256" key="1">
    <source>
        <dbReference type="SAM" id="MobiDB-lite"/>
    </source>
</evidence>
<evidence type="ECO:0000313" key="3">
    <source>
        <dbReference type="EMBL" id="TVY09887.1"/>
    </source>
</evidence>
<comment type="caution">
    <text evidence="3">The sequence shown here is derived from an EMBL/GenBank/DDBJ whole genome shotgun (WGS) entry which is preliminary data.</text>
</comment>
<evidence type="ECO:0000313" key="4">
    <source>
        <dbReference type="Proteomes" id="UP000317036"/>
    </source>
</evidence>
<evidence type="ECO:0000259" key="2">
    <source>
        <dbReference type="SMART" id="SM00507"/>
    </source>
</evidence>
<keyword evidence="3" id="KW-0378">Hydrolase</keyword>
<dbReference type="Gene3D" id="1.10.30.50">
    <property type="match status" value="1"/>
</dbReference>
<feature type="compositionally biased region" description="Basic and acidic residues" evidence="1">
    <location>
        <begin position="85"/>
        <end position="96"/>
    </location>
</feature>
<dbReference type="EMBL" id="VNJI01000011">
    <property type="protein sequence ID" value="TVY09887.1"/>
    <property type="molecule type" value="Genomic_DNA"/>
</dbReference>
<dbReference type="GO" id="GO:0008270">
    <property type="term" value="F:zinc ion binding"/>
    <property type="evidence" value="ECO:0007669"/>
    <property type="project" value="InterPro"/>
</dbReference>
<proteinExistence type="predicted"/>
<name>A0A559KCM9_9BACL</name>